<comment type="caution">
    <text evidence="1">The sequence shown here is derived from an EMBL/GenBank/DDBJ whole genome shotgun (WGS) entry which is preliminary data.</text>
</comment>
<name>A0A427Y6V8_9TREE</name>
<dbReference type="Proteomes" id="UP000279236">
    <property type="component" value="Unassembled WGS sequence"/>
</dbReference>
<dbReference type="EMBL" id="RSCE01000002">
    <property type="protein sequence ID" value="RSH86802.1"/>
    <property type="molecule type" value="Genomic_DNA"/>
</dbReference>
<keyword evidence="2" id="KW-1185">Reference proteome</keyword>
<proteinExistence type="predicted"/>
<dbReference type="GeneID" id="39589618"/>
<dbReference type="AlphaFoldDB" id="A0A427Y6V8"/>
<evidence type="ECO:0000313" key="1">
    <source>
        <dbReference type="EMBL" id="RSH86802.1"/>
    </source>
</evidence>
<sequence length="508" mass="57165">MSALPGAGTETPGLATMRLASTSMGSRDVTTVPTVHLDASTALDDAFTPNRGPLDEVEGLLGLWCIDKGISVSSLIFKVNTRLTDVLSTPLPPRPLRSELEDQLMQHLLTTSPDNARNEADRTLLRSLFGRYRAVPKSLRDDQTAMVLAALCLARFEQLRRTMNDGMSVTSLDTPREDITYYQMACQALSDWNRPSLAAIWALYYLVMYTTGMAGPNETKDLIRQWAWQITELGIHRRETASLYQPHDHVQSLFGAYFYTDMFRAHLTDLRPCLPFDAFDVDPAPPPRMFPECLTECSYFTAKFLADLADPGIDTTSHAYVTSAEATWMPNMRELRHSKDVGTPKYIVAWSQLRYNWLRCLLYIPHLQHQNLAPNAFSTIGRAVGQILNTYVDLISINHLNPSWPQLQRLVITGQLLILCYDAGEFHKREGQQLFQLMIDLLDKHQNTWPVCSDLILGFQAAAQAFDIVVSPELSLPFDPQSVGSVDNVNLSFFPYDLGLDFDFSAFL</sequence>
<protein>
    <recommendedName>
        <fullName evidence="3">Transcription factor domain-containing protein</fullName>
    </recommendedName>
</protein>
<gene>
    <name evidence="1" type="ORF">EHS24_005075</name>
</gene>
<dbReference type="CDD" id="cd12148">
    <property type="entry name" value="fungal_TF_MHR"/>
    <property type="match status" value="1"/>
</dbReference>
<accession>A0A427Y6V8</accession>
<reference evidence="1 2" key="1">
    <citation type="submission" date="2018-11" db="EMBL/GenBank/DDBJ databases">
        <title>Genome sequence of Apiotrichum porosum DSM 27194.</title>
        <authorList>
            <person name="Aliyu H."/>
            <person name="Gorte O."/>
            <person name="Ochsenreither K."/>
        </authorList>
    </citation>
    <scope>NUCLEOTIDE SEQUENCE [LARGE SCALE GENOMIC DNA]</scope>
    <source>
        <strain evidence="1 2">DSM 27194</strain>
    </source>
</reference>
<evidence type="ECO:0008006" key="3">
    <source>
        <dbReference type="Google" id="ProtNLM"/>
    </source>
</evidence>
<dbReference type="OrthoDB" id="2593709at2759"/>
<dbReference type="RefSeq" id="XP_028479587.1">
    <property type="nucleotide sequence ID" value="XM_028620615.1"/>
</dbReference>
<organism evidence="1 2">
    <name type="scientific">Apiotrichum porosum</name>
    <dbReference type="NCBI Taxonomy" id="105984"/>
    <lineage>
        <taxon>Eukaryota</taxon>
        <taxon>Fungi</taxon>
        <taxon>Dikarya</taxon>
        <taxon>Basidiomycota</taxon>
        <taxon>Agaricomycotina</taxon>
        <taxon>Tremellomycetes</taxon>
        <taxon>Trichosporonales</taxon>
        <taxon>Trichosporonaceae</taxon>
        <taxon>Apiotrichum</taxon>
    </lineage>
</organism>
<evidence type="ECO:0000313" key="2">
    <source>
        <dbReference type="Proteomes" id="UP000279236"/>
    </source>
</evidence>